<dbReference type="Pfam" id="PF11905">
    <property type="entry name" value="DUF3425"/>
    <property type="match status" value="1"/>
</dbReference>
<feature type="region of interest" description="Disordered" evidence="1">
    <location>
        <begin position="1"/>
        <end position="24"/>
    </location>
</feature>
<protein>
    <recommendedName>
        <fullName evidence="4">BZIP domain-containing protein</fullName>
    </recommendedName>
</protein>
<sequence length="369" mass="42200">MQASKPKSVGSIDKKRARDRRAQQRLRAERLNRTHSLEQQCKVYEKEIQELRAENEALRSAQQRIREIVCTSELNNHETLANRDGREPISVEVCPAISHACLHHAAHYPTVSGHPSGFFRYPLNDSVPPIETIVQSSNGTSLSPAKFTGLNVARDLDLSLWSRLPLHLAQEPYNPESLYSCFNRPDLVQASPDEPSPVEILYGSSQNFLADRIHKAIRFWPICDPERLASGLLTYKMVKWLTRPSQGSFARLLEFQRPVNDQLQSPHPRCIDFVMWPALRANLVKTFHLYDLKMVFAAFTCSLRIRWPWGKSFLEPDTANSLQVHKEFYDTFTRIEGWGLSDEFRTQYPELMVGMDIEALSIIPSLAAS</sequence>
<dbReference type="PANTHER" id="PTHR37012:SF6">
    <property type="entry name" value="BZIP TRANSCRIPTION FACTOR"/>
    <property type="match status" value="1"/>
</dbReference>
<dbReference type="EMBL" id="ML735777">
    <property type="protein sequence ID" value="KAE8414892.1"/>
    <property type="molecule type" value="Genomic_DNA"/>
</dbReference>
<dbReference type="Gene3D" id="1.20.5.170">
    <property type="match status" value="1"/>
</dbReference>
<accession>A0ABQ6WCP3</accession>
<evidence type="ECO:0000256" key="1">
    <source>
        <dbReference type="SAM" id="MobiDB-lite"/>
    </source>
</evidence>
<proteinExistence type="predicted"/>
<dbReference type="Proteomes" id="UP000325395">
    <property type="component" value="Unassembled WGS sequence"/>
</dbReference>
<dbReference type="InterPro" id="IPR046347">
    <property type="entry name" value="bZIP_sf"/>
</dbReference>
<evidence type="ECO:0008006" key="4">
    <source>
        <dbReference type="Google" id="ProtNLM"/>
    </source>
</evidence>
<dbReference type="SUPFAM" id="SSF57959">
    <property type="entry name" value="Leucine zipper domain"/>
    <property type="match status" value="1"/>
</dbReference>
<evidence type="ECO:0000313" key="2">
    <source>
        <dbReference type="EMBL" id="KAE8414892.1"/>
    </source>
</evidence>
<keyword evidence="3" id="KW-1185">Reference proteome</keyword>
<dbReference type="PANTHER" id="PTHR37012">
    <property type="entry name" value="B-ZIP TRANSCRIPTION FACTOR (EUROFUNG)-RELATED"/>
    <property type="match status" value="1"/>
</dbReference>
<evidence type="ECO:0000313" key="3">
    <source>
        <dbReference type="Proteomes" id="UP000325395"/>
    </source>
</evidence>
<name>A0ABQ6WCP3_9EURO</name>
<feature type="compositionally biased region" description="Basic and acidic residues" evidence="1">
    <location>
        <begin position="12"/>
        <end position="24"/>
    </location>
</feature>
<reference evidence="2 3" key="1">
    <citation type="submission" date="2019-04" db="EMBL/GenBank/DDBJ databases">
        <authorList>
            <consortium name="DOE Joint Genome Institute"/>
            <person name="Mondo S."/>
            <person name="Kjaerbolling I."/>
            <person name="Vesth T."/>
            <person name="Frisvad J.C."/>
            <person name="Nybo J.L."/>
            <person name="Theobald S."/>
            <person name="Kildgaard S."/>
            <person name="Isbrandt T."/>
            <person name="Kuo A."/>
            <person name="Sato A."/>
            <person name="Lyhne E.K."/>
            <person name="Kogle M.E."/>
            <person name="Wiebenga A."/>
            <person name="Kun R.S."/>
            <person name="Lubbers R.J."/>
            <person name="Makela M.R."/>
            <person name="Barry K."/>
            <person name="Chovatia M."/>
            <person name="Clum A."/>
            <person name="Daum C."/>
            <person name="Haridas S."/>
            <person name="He G."/>
            <person name="LaButti K."/>
            <person name="Lipzen A."/>
            <person name="Riley R."/>
            <person name="Salamov A."/>
            <person name="Simmons B.A."/>
            <person name="Magnuson J.K."/>
            <person name="Henrissat B."/>
            <person name="Mortensen U.H."/>
            <person name="Larsen T.O."/>
            <person name="Devries R.P."/>
            <person name="Grigoriev I.V."/>
            <person name="Machida M."/>
            <person name="Baker S.E."/>
            <person name="Andersen M.R."/>
            <person name="Cantor M.N."/>
            <person name="Hua S.X."/>
        </authorList>
    </citation>
    <scope>NUCLEOTIDE SEQUENCE [LARGE SCALE GENOMIC DNA]</scope>
    <source>
        <strain evidence="2 3">CBS 117616</strain>
    </source>
</reference>
<organism evidence="2 3">
    <name type="scientific">Aspergillus pseudocaelatus</name>
    <dbReference type="NCBI Taxonomy" id="1825620"/>
    <lineage>
        <taxon>Eukaryota</taxon>
        <taxon>Fungi</taxon>
        <taxon>Dikarya</taxon>
        <taxon>Ascomycota</taxon>
        <taxon>Pezizomycotina</taxon>
        <taxon>Eurotiomycetes</taxon>
        <taxon>Eurotiomycetidae</taxon>
        <taxon>Eurotiales</taxon>
        <taxon>Aspergillaceae</taxon>
        <taxon>Aspergillus</taxon>
        <taxon>Aspergillus subgen. Circumdati</taxon>
    </lineage>
</organism>
<gene>
    <name evidence="2" type="ORF">BDV36DRAFT_311599</name>
</gene>
<dbReference type="InterPro" id="IPR021833">
    <property type="entry name" value="DUF3425"/>
</dbReference>